<dbReference type="Proteomes" id="UP001346869">
    <property type="component" value="Unassembled WGS sequence"/>
</dbReference>
<protein>
    <submittedName>
        <fullName evidence="1">Uncharacterized protein</fullName>
    </submittedName>
</protein>
<comment type="caution">
    <text evidence="1">The sequence shown here is derived from an EMBL/GenBank/DDBJ whole genome shotgun (WGS) entry which is preliminary data.</text>
</comment>
<keyword evidence="2" id="KW-1185">Reference proteome</keyword>
<dbReference type="AlphaFoldDB" id="A0AAN8AQ20"/>
<gene>
    <name evidence="1" type="ORF">PBY51_015620</name>
</gene>
<reference evidence="1 2" key="2">
    <citation type="journal article" date="2023" name="Mol. Biol. Evol.">
        <title>Genomics of Secondarily Temperate Adaptation in the Only Non-Antarctic Icefish.</title>
        <authorList>
            <person name="Rivera-Colon A.G."/>
            <person name="Rayamajhi N."/>
            <person name="Minhas B.F."/>
            <person name="Madrigal G."/>
            <person name="Bilyk K.T."/>
            <person name="Yoon V."/>
            <person name="Hune M."/>
            <person name="Gregory S."/>
            <person name="Cheng C.H.C."/>
            <person name="Catchen J.M."/>
        </authorList>
    </citation>
    <scope>NUCLEOTIDE SEQUENCE [LARGE SCALE GENOMIC DNA]</scope>
    <source>
        <strain evidence="1">JMC-PN-2008</strain>
    </source>
</reference>
<accession>A0AAN8AQ20</accession>
<sequence>MRANTSGGKDGPRRLAVAAESFPRAFRCKFAPLLPLLSHNGAQQIIVSSHRDGFRPRASWMWRESALNSYVELCAAARLLILHHGGRQTARAL</sequence>
<evidence type="ECO:0000313" key="1">
    <source>
        <dbReference type="EMBL" id="KAK5864374.1"/>
    </source>
</evidence>
<dbReference type="EMBL" id="JAUZQC010000010">
    <property type="protein sequence ID" value="KAK5864374.1"/>
    <property type="molecule type" value="Genomic_DNA"/>
</dbReference>
<proteinExistence type="predicted"/>
<name>A0AAN8AQ20_ELEMC</name>
<evidence type="ECO:0000313" key="2">
    <source>
        <dbReference type="Proteomes" id="UP001346869"/>
    </source>
</evidence>
<organism evidence="1 2">
    <name type="scientific">Eleginops maclovinus</name>
    <name type="common">Patagonian blennie</name>
    <name type="synonym">Eleginus maclovinus</name>
    <dbReference type="NCBI Taxonomy" id="56733"/>
    <lineage>
        <taxon>Eukaryota</taxon>
        <taxon>Metazoa</taxon>
        <taxon>Chordata</taxon>
        <taxon>Craniata</taxon>
        <taxon>Vertebrata</taxon>
        <taxon>Euteleostomi</taxon>
        <taxon>Actinopterygii</taxon>
        <taxon>Neopterygii</taxon>
        <taxon>Teleostei</taxon>
        <taxon>Neoteleostei</taxon>
        <taxon>Acanthomorphata</taxon>
        <taxon>Eupercaria</taxon>
        <taxon>Perciformes</taxon>
        <taxon>Notothenioidei</taxon>
        <taxon>Eleginopidae</taxon>
        <taxon>Eleginops</taxon>
    </lineage>
</organism>
<reference evidence="1 2" key="1">
    <citation type="journal article" date="2023" name="Genes (Basel)">
        <title>Chromosome-Level Genome Assembly and Circadian Gene Repertoire of the Patagonia Blennie Eleginops maclovinus-The Closest Ancestral Proxy of Antarctic Cryonotothenioids.</title>
        <authorList>
            <person name="Cheng C.C."/>
            <person name="Rivera-Colon A.G."/>
            <person name="Minhas B.F."/>
            <person name="Wilson L."/>
            <person name="Rayamajhi N."/>
            <person name="Vargas-Chacoff L."/>
            <person name="Catchen J.M."/>
        </authorList>
    </citation>
    <scope>NUCLEOTIDE SEQUENCE [LARGE SCALE GENOMIC DNA]</scope>
    <source>
        <strain evidence="1">JMC-PN-2008</strain>
    </source>
</reference>